<accession>A0A0E9WSN8</accession>
<evidence type="ECO:0000313" key="1">
    <source>
        <dbReference type="EMBL" id="JAH92503.1"/>
    </source>
</evidence>
<reference evidence="1" key="2">
    <citation type="journal article" date="2015" name="Fish Shellfish Immunol.">
        <title>Early steps in the European eel (Anguilla anguilla)-Vibrio vulnificus interaction in the gills: Role of the RtxA13 toxin.</title>
        <authorList>
            <person name="Callol A."/>
            <person name="Pajuelo D."/>
            <person name="Ebbesson L."/>
            <person name="Teles M."/>
            <person name="MacKenzie S."/>
            <person name="Amaro C."/>
        </authorList>
    </citation>
    <scope>NUCLEOTIDE SEQUENCE</scope>
</reference>
<dbReference type="EMBL" id="GBXM01016074">
    <property type="protein sequence ID" value="JAH92503.1"/>
    <property type="molecule type" value="Transcribed_RNA"/>
</dbReference>
<organism evidence="1">
    <name type="scientific">Anguilla anguilla</name>
    <name type="common">European freshwater eel</name>
    <name type="synonym">Muraena anguilla</name>
    <dbReference type="NCBI Taxonomy" id="7936"/>
    <lineage>
        <taxon>Eukaryota</taxon>
        <taxon>Metazoa</taxon>
        <taxon>Chordata</taxon>
        <taxon>Craniata</taxon>
        <taxon>Vertebrata</taxon>
        <taxon>Euteleostomi</taxon>
        <taxon>Actinopterygii</taxon>
        <taxon>Neopterygii</taxon>
        <taxon>Teleostei</taxon>
        <taxon>Anguilliformes</taxon>
        <taxon>Anguillidae</taxon>
        <taxon>Anguilla</taxon>
    </lineage>
</organism>
<reference evidence="1" key="1">
    <citation type="submission" date="2014-11" db="EMBL/GenBank/DDBJ databases">
        <authorList>
            <person name="Amaro Gonzalez C."/>
        </authorList>
    </citation>
    <scope>NUCLEOTIDE SEQUENCE</scope>
</reference>
<sequence length="36" mass="4001">MLNESILLQLSTATQAVYSVSKRYEHPAEKCSETTA</sequence>
<protein>
    <submittedName>
        <fullName evidence="1">Uncharacterized protein</fullName>
    </submittedName>
</protein>
<name>A0A0E9WSN8_ANGAN</name>
<proteinExistence type="predicted"/>
<dbReference type="AlphaFoldDB" id="A0A0E9WSN8"/>